<dbReference type="RefSeq" id="WP_379751424.1">
    <property type="nucleotide sequence ID" value="NZ_JBHTCP010000052.1"/>
</dbReference>
<proteinExistence type="inferred from homology"/>
<dbReference type="SUPFAM" id="SSF54001">
    <property type="entry name" value="Cysteine proteinases"/>
    <property type="match status" value="1"/>
</dbReference>
<keyword evidence="3" id="KW-0378">Hydrolase</keyword>
<sequence>MKKFTAGLIAAGFIAMTPQIGYAALGDQTLKQEMEHADVQDLQEILKKKGYFTYSSTTEYYGTYTTKAVKEFQRDKGLAVDGVTGMQTYKALGVFSKEAIVKTAKKYEGTPYEWGGESPDGFDCSGYLNYIFDEAAGIDLPRTVKDMYGTGTKVSTPAVGDIVFYDIDGGGPSHAGVYIGNGQFMHSGSSNGVTTAEMDSSYWSERYVGAKRYR</sequence>
<evidence type="ECO:0000313" key="8">
    <source>
        <dbReference type="Proteomes" id="UP001596549"/>
    </source>
</evidence>
<feature type="domain" description="NlpC/P60" evidence="6">
    <location>
        <begin position="94"/>
        <end position="214"/>
    </location>
</feature>
<evidence type="ECO:0000256" key="5">
    <source>
        <dbReference type="SAM" id="SignalP"/>
    </source>
</evidence>
<dbReference type="InterPro" id="IPR000064">
    <property type="entry name" value="NLP_P60_dom"/>
</dbReference>
<dbReference type="InterPro" id="IPR051202">
    <property type="entry name" value="Peptidase_C40"/>
</dbReference>
<dbReference type="InterPro" id="IPR036366">
    <property type="entry name" value="PGBDSf"/>
</dbReference>
<dbReference type="Pfam" id="PF00877">
    <property type="entry name" value="NLPC_P60"/>
    <property type="match status" value="1"/>
</dbReference>
<keyword evidence="8" id="KW-1185">Reference proteome</keyword>
<dbReference type="EMBL" id="JBHTCP010000052">
    <property type="protein sequence ID" value="MFC7373462.1"/>
    <property type="molecule type" value="Genomic_DNA"/>
</dbReference>
<protein>
    <submittedName>
        <fullName evidence="7">C40 family peptidase</fullName>
    </submittedName>
</protein>
<dbReference type="Proteomes" id="UP001596549">
    <property type="component" value="Unassembled WGS sequence"/>
</dbReference>
<evidence type="ECO:0000256" key="4">
    <source>
        <dbReference type="ARBA" id="ARBA00022807"/>
    </source>
</evidence>
<keyword evidence="2" id="KW-0645">Protease</keyword>
<evidence type="ECO:0000256" key="1">
    <source>
        <dbReference type="ARBA" id="ARBA00007074"/>
    </source>
</evidence>
<keyword evidence="5" id="KW-0732">Signal</keyword>
<organism evidence="7 8">
    <name type="scientific">Fictibacillus iocasae</name>
    <dbReference type="NCBI Taxonomy" id="2715437"/>
    <lineage>
        <taxon>Bacteria</taxon>
        <taxon>Bacillati</taxon>
        <taxon>Bacillota</taxon>
        <taxon>Bacilli</taxon>
        <taxon>Bacillales</taxon>
        <taxon>Fictibacillaceae</taxon>
        <taxon>Fictibacillus</taxon>
    </lineage>
</organism>
<dbReference type="Gene3D" id="3.90.1720.10">
    <property type="entry name" value="endopeptidase domain like (from Nostoc punctiforme)"/>
    <property type="match status" value="1"/>
</dbReference>
<evidence type="ECO:0000256" key="2">
    <source>
        <dbReference type="ARBA" id="ARBA00022670"/>
    </source>
</evidence>
<dbReference type="Gene3D" id="1.10.101.10">
    <property type="entry name" value="PGBD-like superfamily/PGBD"/>
    <property type="match status" value="1"/>
</dbReference>
<feature type="chain" id="PRO_5046675403" evidence="5">
    <location>
        <begin position="24"/>
        <end position="214"/>
    </location>
</feature>
<evidence type="ECO:0000256" key="3">
    <source>
        <dbReference type="ARBA" id="ARBA00022801"/>
    </source>
</evidence>
<gene>
    <name evidence="7" type="ORF">ACFQPF_17615</name>
</gene>
<evidence type="ECO:0000313" key="7">
    <source>
        <dbReference type="EMBL" id="MFC7373462.1"/>
    </source>
</evidence>
<keyword evidence="4" id="KW-0788">Thiol protease</keyword>
<comment type="similarity">
    <text evidence="1">Belongs to the peptidase C40 family.</text>
</comment>
<dbReference type="InterPro" id="IPR036365">
    <property type="entry name" value="PGBD-like_sf"/>
</dbReference>
<comment type="caution">
    <text evidence="7">The sequence shown here is derived from an EMBL/GenBank/DDBJ whole genome shotgun (WGS) entry which is preliminary data.</text>
</comment>
<dbReference type="SUPFAM" id="SSF47090">
    <property type="entry name" value="PGBD-like"/>
    <property type="match status" value="1"/>
</dbReference>
<evidence type="ECO:0000259" key="6">
    <source>
        <dbReference type="PROSITE" id="PS51935"/>
    </source>
</evidence>
<feature type="signal peptide" evidence="5">
    <location>
        <begin position="1"/>
        <end position="23"/>
    </location>
</feature>
<accession>A0ABW2NVQ5</accession>
<dbReference type="PANTHER" id="PTHR47053:SF1">
    <property type="entry name" value="MUREIN DD-ENDOPEPTIDASE MEPH-RELATED"/>
    <property type="match status" value="1"/>
</dbReference>
<dbReference type="Pfam" id="PF01471">
    <property type="entry name" value="PG_binding_1"/>
    <property type="match status" value="1"/>
</dbReference>
<reference evidence="8" key="1">
    <citation type="journal article" date="2019" name="Int. J. Syst. Evol. Microbiol.">
        <title>The Global Catalogue of Microorganisms (GCM) 10K type strain sequencing project: providing services to taxonomists for standard genome sequencing and annotation.</title>
        <authorList>
            <consortium name="The Broad Institute Genomics Platform"/>
            <consortium name="The Broad Institute Genome Sequencing Center for Infectious Disease"/>
            <person name="Wu L."/>
            <person name="Ma J."/>
        </authorList>
    </citation>
    <scope>NUCLEOTIDE SEQUENCE [LARGE SCALE GENOMIC DNA]</scope>
    <source>
        <strain evidence="8">NBRC 106396</strain>
    </source>
</reference>
<dbReference type="InterPro" id="IPR002477">
    <property type="entry name" value="Peptidoglycan-bd-like"/>
</dbReference>
<dbReference type="PROSITE" id="PS51935">
    <property type="entry name" value="NLPC_P60"/>
    <property type="match status" value="1"/>
</dbReference>
<name>A0ABW2NVQ5_9BACL</name>
<dbReference type="PANTHER" id="PTHR47053">
    <property type="entry name" value="MUREIN DD-ENDOPEPTIDASE MEPH-RELATED"/>
    <property type="match status" value="1"/>
</dbReference>
<dbReference type="InterPro" id="IPR038765">
    <property type="entry name" value="Papain-like_cys_pep_sf"/>
</dbReference>